<dbReference type="AlphaFoldDB" id="A0AA86SN72"/>
<dbReference type="Proteomes" id="UP001189624">
    <property type="component" value="Chromosome 4"/>
</dbReference>
<keyword evidence="2" id="KW-1185">Reference proteome</keyword>
<proteinExistence type="predicted"/>
<organism evidence="1 2">
    <name type="scientific">Sphenostylis stenocarpa</name>
    <dbReference type="NCBI Taxonomy" id="92480"/>
    <lineage>
        <taxon>Eukaryota</taxon>
        <taxon>Viridiplantae</taxon>
        <taxon>Streptophyta</taxon>
        <taxon>Embryophyta</taxon>
        <taxon>Tracheophyta</taxon>
        <taxon>Spermatophyta</taxon>
        <taxon>Magnoliopsida</taxon>
        <taxon>eudicotyledons</taxon>
        <taxon>Gunneridae</taxon>
        <taxon>Pentapetalae</taxon>
        <taxon>rosids</taxon>
        <taxon>fabids</taxon>
        <taxon>Fabales</taxon>
        <taxon>Fabaceae</taxon>
        <taxon>Papilionoideae</taxon>
        <taxon>50 kb inversion clade</taxon>
        <taxon>NPAAA clade</taxon>
        <taxon>indigoferoid/millettioid clade</taxon>
        <taxon>Phaseoleae</taxon>
        <taxon>Sphenostylis</taxon>
    </lineage>
</organism>
<protein>
    <submittedName>
        <fullName evidence="1">Uncharacterized protein</fullName>
    </submittedName>
</protein>
<evidence type="ECO:0000313" key="2">
    <source>
        <dbReference type="Proteomes" id="UP001189624"/>
    </source>
</evidence>
<gene>
    <name evidence="1" type="ORF">AYBTSS11_LOCUS14760</name>
</gene>
<dbReference type="EMBL" id="OY731401">
    <property type="protein sequence ID" value="CAJ1951413.1"/>
    <property type="molecule type" value="Genomic_DNA"/>
</dbReference>
<dbReference type="Gramene" id="rna-AYBTSS11_LOCUS14760">
    <property type="protein sequence ID" value="CAJ1951413.1"/>
    <property type="gene ID" value="gene-AYBTSS11_LOCUS14760"/>
</dbReference>
<sequence>MDREGLKFQLEGGSARKAESHGRSAVFLGLDMMDSLNLTVSWSRLKLTKFIDCICQKAVWPEGHLHLPVEKGCESAWRNAFAKL</sequence>
<reference evidence="1" key="1">
    <citation type="submission" date="2023-10" db="EMBL/GenBank/DDBJ databases">
        <authorList>
            <person name="Domelevo Entfellner J.-B."/>
        </authorList>
    </citation>
    <scope>NUCLEOTIDE SEQUENCE</scope>
</reference>
<name>A0AA86SN72_9FABA</name>
<evidence type="ECO:0000313" key="1">
    <source>
        <dbReference type="EMBL" id="CAJ1951413.1"/>
    </source>
</evidence>
<accession>A0AA86SN72</accession>